<comment type="caution">
    <text evidence="3">The sequence shown here is derived from an EMBL/GenBank/DDBJ whole genome shotgun (WGS) entry which is preliminary data.</text>
</comment>
<name>A0ABV4P2U7_9GAMM</name>
<dbReference type="EMBL" id="JBGMEK010000051">
    <property type="protein sequence ID" value="MFA0812686.1"/>
    <property type="molecule type" value="Genomic_DNA"/>
</dbReference>
<evidence type="ECO:0000313" key="4">
    <source>
        <dbReference type="Proteomes" id="UP001569428"/>
    </source>
</evidence>
<reference evidence="3 4" key="1">
    <citation type="submission" date="2024-08" db="EMBL/GenBank/DDBJ databases">
        <authorList>
            <person name="Ishaq N."/>
        </authorList>
    </citation>
    <scope>NUCLEOTIDE SEQUENCE [LARGE SCALE GENOMIC DNA]</scope>
    <source>
        <strain evidence="3 4">DSM 18651</strain>
    </source>
</reference>
<dbReference type="RefSeq" id="WP_371840389.1">
    <property type="nucleotide sequence ID" value="NZ_JBGMEK010000051.1"/>
</dbReference>
<accession>A0ABV4P2U7</accession>
<dbReference type="PANTHER" id="PTHR11487">
    <property type="entry name" value="THIOESTERASE"/>
    <property type="match status" value="1"/>
</dbReference>
<dbReference type="PANTHER" id="PTHR11487:SF0">
    <property type="entry name" value="S-ACYL FATTY ACID SYNTHASE THIOESTERASE, MEDIUM CHAIN"/>
    <property type="match status" value="1"/>
</dbReference>
<evidence type="ECO:0000313" key="3">
    <source>
        <dbReference type="EMBL" id="MFA0812686.1"/>
    </source>
</evidence>
<gene>
    <name evidence="3" type="ORF">ACCI49_17370</name>
</gene>
<dbReference type="Gene3D" id="3.40.50.1820">
    <property type="entry name" value="alpha/beta hydrolase"/>
    <property type="match status" value="1"/>
</dbReference>
<comment type="similarity">
    <text evidence="1">Belongs to the thioesterase family.</text>
</comment>
<sequence>MSEAWLQIPNPKPNAVIRLMCLPHAGGSAALYRPWAKLLPDSVELVLVCLPGRGHRYNETMPADMQTLISLLSRAVTPILDRPWAVFGHSMGATVAHELILSLHRESLRDPEHLFVSARKAPQFQKSGNIHKLDDESLCQRITQLGGTAPELLEMPELRALFLPAIREDYRLIETSKVSSDQLLNCPITAMVGRDDPVLSINDARGWQQWTNCQFQLKEYAGNHFYLSDCPDSVVRHIIHKLNLS</sequence>
<feature type="domain" description="Thioesterase" evidence="2">
    <location>
        <begin position="18"/>
        <end position="241"/>
    </location>
</feature>
<evidence type="ECO:0000256" key="1">
    <source>
        <dbReference type="ARBA" id="ARBA00007169"/>
    </source>
</evidence>
<proteinExistence type="inferred from homology"/>
<dbReference type="InterPro" id="IPR029058">
    <property type="entry name" value="AB_hydrolase_fold"/>
</dbReference>
<dbReference type="Pfam" id="PF00975">
    <property type="entry name" value="Thioesterase"/>
    <property type="match status" value="1"/>
</dbReference>
<evidence type="ECO:0000259" key="2">
    <source>
        <dbReference type="Pfam" id="PF00975"/>
    </source>
</evidence>
<dbReference type="InterPro" id="IPR001031">
    <property type="entry name" value="Thioesterase"/>
</dbReference>
<dbReference type="Proteomes" id="UP001569428">
    <property type="component" value="Unassembled WGS sequence"/>
</dbReference>
<keyword evidence="4" id="KW-1185">Reference proteome</keyword>
<dbReference type="InterPro" id="IPR012223">
    <property type="entry name" value="TEII"/>
</dbReference>
<protein>
    <submittedName>
        <fullName evidence="3">Thioesterase II family protein</fullName>
    </submittedName>
</protein>
<organism evidence="3 4">
    <name type="scientific">Microbulbifer epialgicus</name>
    <dbReference type="NCBI Taxonomy" id="393907"/>
    <lineage>
        <taxon>Bacteria</taxon>
        <taxon>Pseudomonadati</taxon>
        <taxon>Pseudomonadota</taxon>
        <taxon>Gammaproteobacteria</taxon>
        <taxon>Cellvibrionales</taxon>
        <taxon>Microbulbiferaceae</taxon>
        <taxon>Microbulbifer</taxon>
    </lineage>
</organism>
<dbReference type="SUPFAM" id="SSF53474">
    <property type="entry name" value="alpha/beta-Hydrolases"/>
    <property type="match status" value="1"/>
</dbReference>